<dbReference type="EMBL" id="LR899011">
    <property type="protein sequence ID" value="CAD7083903.1"/>
    <property type="molecule type" value="Genomic_DNA"/>
</dbReference>
<feature type="transmembrane region" description="Helical" evidence="7">
    <location>
        <begin position="311"/>
        <end position="329"/>
    </location>
</feature>
<dbReference type="InterPro" id="IPR002259">
    <property type="entry name" value="Eqnu_transpt"/>
</dbReference>
<evidence type="ECO:0000256" key="4">
    <source>
        <dbReference type="ARBA" id="ARBA00022692"/>
    </source>
</evidence>
<evidence type="ECO:0000256" key="2">
    <source>
        <dbReference type="ARBA" id="ARBA00007965"/>
    </source>
</evidence>
<evidence type="ECO:0000256" key="6">
    <source>
        <dbReference type="ARBA" id="ARBA00023136"/>
    </source>
</evidence>
<keyword evidence="5 7" id="KW-1133">Transmembrane helix</keyword>
<keyword evidence="3" id="KW-0813">Transport</keyword>
<comment type="subcellular location">
    <subcellularLocation>
        <location evidence="1">Membrane</location>
        <topology evidence="1">Multi-pass membrane protein</topology>
    </subcellularLocation>
</comment>
<dbReference type="PRINTS" id="PR01130">
    <property type="entry name" value="DERENTRNSPRT"/>
</dbReference>
<dbReference type="OrthoDB" id="1856718at2759"/>
<feature type="transmembrane region" description="Helical" evidence="7">
    <location>
        <begin position="121"/>
        <end position="141"/>
    </location>
</feature>
<dbReference type="GO" id="GO:0005886">
    <property type="term" value="C:plasma membrane"/>
    <property type="evidence" value="ECO:0007669"/>
    <property type="project" value="TreeGrafter"/>
</dbReference>
<dbReference type="InParanoid" id="A0A7R8UND2"/>
<name>A0A7R8UND2_HERIL</name>
<evidence type="ECO:0000256" key="7">
    <source>
        <dbReference type="SAM" id="Phobius"/>
    </source>
</evidence>
<evidence type="ECO:0000256" key="5">
    <source>
        <dbReference type="ARBA" id="ARBA00022989"/>
    </source>
</evidence>
<gene>
    <name evidence="8" type="ORF">HERILL_LOCUS6827</name>
</gene>
<evidence type="ECO:0000256" key="1">
    <source>
        <dbReference type="ARBA" id="ARBA00004141"/>
    </source>
</evidence>
<keyword evidence="4 7" id="KW-0812">Transmembrane</keyword>
<dbReference type="PANTHER" id="PTHR10332">
    <property type="entry name" value="EQUILIBRATIVE NUCLEOSIDE TRANSPORTER"/>
    <property type="match status" value="1"/>
</dbReference>
<feature type="transmembrane region" description="Helical" evidence="7">
    <location>
        <begin position="178"/>
        <end position="200"/>
    </location>
</feature>
<dbReference type="PIRSF" id="PIRSF016379">
    <property type="entry name" value="ENT"/>
    <property type="match status" value="1"/>
</dbReference>
<feature type="transmembrane region" description="Helical" evidence="7">
    <location>
        <begin position="75"/>
        <end position="101"/>
    </location>
</feature>
<accession>A0A7R8UND2</accession>
<feature type="transmembrane region" description="Helical" evidence="7">
    <location>
        <begin position="345"/>
        <end position="369"/>
    </location>
</feature>
<evidence type="ECO:0000313" key="8">
    <source>
        <dbReference type="EMBL" id="CAD7083903.1"/>
    </source>
</evidence>
<feature type="transmembrane region" description="Helical" evidence="7">
    <location>
        <begin position="212"/>
        <end position="236"/>
    </location>
</feature>
<keyword evidence="9" id="KW-1185">Reference proteome</keyword>
<comment type="similarity">
    <text evidence="2">Belongs to the SLC29A/ENT transporter (TC 2.A.57) family.</text>
</comment>
<evidence type="ECO:0000313" key="9">
    <source>
        <dbReference type="Proteomes" id="UP000594454"/>
    </source>
</evidence>
<sequence length="477" mass="54458">MSHNKDQQTLLVQRPTPTVVRNGTDGERAPFLAEPVRLTPAWEASNLPNDELNFKGMTMERAKMEISPPYDKYKLVFLTFLLHGLGTLMPWNMFITAKSYFVDFKLDESYTGTKSEYATNFLAYVGFAAQIPNVFFNWINIFVQMGGNLTTRIIWSILLEIILFVITVLLAMVDSSEWPGLFFWVTMLTVVVINMANGIYQNTVFGMAAKLPIKYTGAVVLGSNVSGLFATIIQIASSAIASSHRTAAIYYFITAMFILLLCFDTYFALPLNRFYRYHEMLNAKESEKHKTEDEHRSIPYWQIFKQSSVQMFNVFLIFFVTLSVFPAVHSDIKPLDENFIIPPQYFTIITCFLTFNFFAMLGSLLTSWVQWPKPKYLIWPVLARLVFIPLFLFCNYLPRDIERTLPVLITSDWGYWIIAILMSLSSGYLSSLGMMYAPHTVEPKYAVTAGMFAGAMLITGIFSGILFSMVFPYTVQL</sequence>
<dbReference type="FunCoup" id="A0A7R8UND2">
    <property type="interactions" value="4"/>
</dbReference>
<dbReference type="Pfam" id="PF01733">
    <property type="entry name" value="Nucleoside_tran"/>
    <property type="match status" value="1"/>
</dbReference>
<dbReference type="PANTHER" id="PTHR10332:SF80">
    <property type="entry name" value="EQUILIBRATIVE NUCLEOSIDE TRANSPORTER 2, ISOFORM A"/>
    <property type="match status" value="1"/>
</dbReference>
<dbReference type="SUPFAM" id="SSF103473">
    <property type="entry name" value="MFS general substrate transporter"/>
    <property type="match status" value="1"/>
</dbReference>
<dbReference type="InterPro" id="IPR036259">
    <property type="entry name" value="MFS_trans_sf"/>
</dbReference>
<evidence type="ECO:0008006" key="10">
    <source>
        <dbReference type="Google" id="ProtNLM"/>
    </source>
</evidence>
<proteinExistence type="inferred from homology"/>
<feature type="transmembrane region" description="Helical" evidence="7">
    <location>
        <begin position="449"/>
        <end position="471"/>
    </location>
</feature>
<feature type="transmembrane region" description="Helical" evidence="7">
    <location>
        <begin position="413"/>
        <end position="437"/>
    </location>
</feature>
<organism evidence="8 9">
    <name type="scientific">Hermetia illucens</name>
    <name type="common">Black soldier fly</name>
    <dbReference type="NCBI Taxonomy" id="343691"/>
    <lineage>
        <taxon>Eukaryota</taxon>
        <taxon>Metazoa</taxon>
        <taxon>Ecdysozoa</taxon>
        <taxon>Arthropoda</taxon>
        <taxon>Hexapoda</taxon>
        <taxon>Insecta</taxon>
        <taxon>Pterygota</taxon>
        <taxon>Neoptera</taxon>
        <taxon>Endopterygota</taxon>
        <taxon>Diptera</taxon>
        <taxon>Brachycera</taxon>
        <taxon>Stratiomyomorpha</taxon>
        <taxon>Stratiomyidae</taxon>
        <taxon>Hermetiinae</taxon>
        <taxon>Hermetia</taxon>
    </lineage>
</organism>
<keyword evidence="6 7" id="KW-0472">Membrane</keyword>
<feature type="transmembrane region" description="Helical" evidence="7">
    <location>
        <begin position="376"/>
        <end position="393"/>
    </location>
</feature>
<evidence type="ECO:0000256" key="3">
    <source>
        <dbReference type="ARBA" id="ARBA00022448"/>
    </source>
</evidence>
<dbReference type="Proteomes" id="UP000594454">
    <property type="component" value="Chromosome 3"/>
</dbReference>
<reference evidence="8 9" key="1">
    <citation type="submission" date="2020-11" db="EMBL/GenBank/DDBJ databases">
        <authorList>
            <person name="Wallbank WR R."/>
            <person name="Pardo Diaz C."/>
            <person name="Kozak K."/>
            <person name="Martin S."/>
            <person name="Jiggins C."/>
            <person name="Moest M."/>
            <person name="Warren A I."/>
            <person name="Generalovic N T."/>
            <person name="Byers J.R.P. K."/>
            <person name="Montejo-Kovacevich G."/>
            <person name="Yen C E."/>
        </authorList>
    </citation>
    <scope>NUCLEOTIDE SEQUENCE [LARGE SCALE GENOMIC DNA]</scope>
</reference>
<feature type="transmembrane region" description="Helical" evidence="7">
    <location>
        <begin position="248"/>
        <end position="269"/>
    </location>
</feature>
<protein>
    <recommendedName>
        <fullName evidence="10">Equilibrative nucleoside transporter 1</fullName>
    </recommendedName>
</protein>
<feature type="transmembrane region" description="Helical" evidence="7">
    <location>
        <begin position="153"/>
        <end position="172"/>
    </location>
</feature>
<dbReference type="AlphaFoldDB" id="A0A7R8UND2"/>
<dbReference type="GO" id="GO:0005337">
    <property type="term" value="F:nucleoside transmembrane transporter activity"/>
    <property type="evidence" value="ECO:0007669"/>
    <property type="project" value="InterPro"/>
</dbReference>